<dbReference type="InterPro" id="IPR005467">
    <property type="entry name" value="His_kinase_dom"/>
</dbReference>
<keyword evidence="3" id="KW-0597">Phosphoprotein</keyword>
<dbReference type="InterPro" id="IPR050482">
    <property type="entry name" value="Sensor_HK_TwoCompSys"/>
</dbReference>
<keyword evidence="6" id="KW-0418">Kinase</keyword>
<gene>
    <name evidence="11" type="ORF">NPX36_04620</name>
</gene>
<comment type="catalytic activity">
    <reaction evidence="1">
        <text>ATP + protein L-histidine = ADP + protein N-phospho-L-histidine.</text>
        <dbReference type="EC" id="2.7.13.3"/>
    </reaction>
</comment>
<dbReference type="CDD" id="cd16917">
    <property type="entry name" value="HATPase_UhpB-NarQ-NarX-like"/>
    <property type="match status" value="1"/>
</dbReference>
<evidence type="ECO:0000256" key="4">
    <source>
        <dbReference type="ARBA" id="ARBA00022679"/>
    </source>
</evidence>
<proteinExistence type="predicted"/>
<evidence type="ECO:0000256" key="2">
    <source>
        <dbReference type="ARBA" id="ARBA00012438"/>
    </source>
</evidence>
<reference evidence="11 12" key="1">
    <citation type="submission" date="2022-08" db="EMBL/GenBank/DDBJ databases">
        <title>Myroides zhujiangensis sp. nov., a novel bacterium isolated from sediment in the Pearl River Estuary.</title>
        <authorList>
            <person name="Cui L."/>
        </authorList>
    </citation>
    <scope>NUCLEOTIDE SEQUENCE [LARGE SCALE GENOMIC DNA]</scope>
    <source>
        <strain evidence="11 12">SCSIO 72103</strain>
    </source>
</reference>
<keyword evidence="9" id="KW-1133">Transmembrane helix</keyword>
<dbReference type="EC" id="2.7.13.3" evidence="2"/>
<dbReference type="SUPFAM" id="SSF55874">
    <property type="entry name" value="ATPase domain of HSP90 chaperone/DNA topoisomerase II/histidine kinase"/>
    <property type="match status" value="1"/>
</dbReference>
<keyword evidence="12" id="KW-1185">Reference proteome</keyword>
<dbReference type="Gene3D" id="3.30.565.10">
    <property type="entry name" value="Histidine kinase-like ATPase, C-terminal domain"/>
    <property type="match status" value="1"/>
</dbReference>
<protein>
    <recommendedName>
        <fullName evidence="2">histidine kinase</fullName>
        <ecNumber evidence="2">2.7.13.3</ecNumber>
    </recommendedName>
</protein>
<organism evidence="11 12">
    <name type="scientific">Paenimyroides aestuarii</name>
    <dbReference type="NCBI Taxonomy" id="2968490"/>
    <lineage>
        <taxon>Bacteria</taxon>
        <taxon>Pseudomonadati</taxon>
        <taxon>Bacteroidota</taxon>
        <taxon>Flavobacteriia</taxon>
        <taxon>Flavobacteriales</taxon>
        <taxon>Flavobacteriaceae</taxon>
        <taxon>Paenimyroides</taxon>
    </lineage>
</organism>
<sequence>MQWVVIIGVVGVLLLTSCVLTVLCFKQKKKLIDLKKAKKRLATHAESQLAKRVKAERAAMAQNLHDDLAGTLAAIKNNIDIALHTNNTAQLEQVNKMVTEVYHNVRNKSHELLEQKPVANLTFTNELLKLTDTFFTSNAYKTAIEIEEDAVKSINTHQQNELLLIIKEAFTNIIKHSKATCVSVTLYQESQKIYLLITDNGVGLPTHMLRNGYGLKLIEKRVKAIKGTLNLNKPLLGAELEVQIYVNKV</sequence>
<name>A0ABY5NUQ3_9FLAO</name>
<dbReference type="InterPro" id="IPR036890">
    <property type="entry name" value="HATPase_C_sf"/>
</dbReference>
<evidence type="ECO:0000256" key="3">
    <source>
        <dbReference type="ARBA" id="ARBA00022553"/>
    </source>
</evidence>
<evidence type="ECO:0000256" key="7">
    <source>
        <dbReference type="ARBA" id="ARBA00022840"/>
    </source>
</evidence>
<keyword evidence="9" id="KW-0812">Transmembrane</keyword>
<keyword evidence="4" id="KW-0808">Transferase</keyword>
<evidence type="ECO:0000256" key="1">
    <source>
        <dbReference type="ARBA" id="ARBA00000085"/>
    </source>
</evidence>
<dbReference type="EMBL" id="CP102382">
    <property type="protein sequence ID" value="UUV22325.1"/>
    <property type="molecule type" value="Genomic_DNA"/>
</dbReference>
<feature type="transmembrane region" description="Helical" evidence="9">
    <location>
        <begin position="6"/>
        <end position="25"/>
    </location>
</feature>
<evidence type="ECO:0000256" key="5">
    <source>
        <dbReference type="ARBA" id="ARBA00022741"/>
    </source>
</evidence>
<keyword evidence="8" id="KW-0902">Two-component regulatory system</keyword>
<dbReference type="InterPro" id="IPR011712">
    <property type="entry name" value="Sig_transdc_His_kin_sub3_dim/P"/>
</dbReference>
<dbReference type="Pfam" id="PF02518">
    <property type="entry name" value="HATPase_c"/>
    <property type="match status" value="1"/>
</dbReference>
<dbReference type="PANTHER" id="PTHR24421:SF10">
    <property type="entry name" value="NITRATE_NITRITE SENSOR PROTEIN NARQ"/>
    <property type="match status" value="1"/>
</dbReference>
<evidence type="ECO:0000256" key="9">
    <source>
        <dbReference type="SAM" id="Phobius"/>
    </source>
</evidence>
<dbReference type="RefSeq" id="WP_257500242.1">
    <property type="nucleotide sequence ID" value="NZ_CP102382.1"/>
</dbReference>
<evidence type="ECO:0000256" key="6">
    <source>
        <dbReference type="ARBA" id="ARBA00022777"/>
    </source>
</evidence>
<keyword evidence="7 11" id="KW-0067">ATP-binding</keyword>
<dbReference type="Proteomes" id="UP001317001">
    <property type="component" value="Chromosome"/>
</dbReference>
<dbReference type="SMART" id="SM00387">
    <property type="entry name" value="HATPase_c"/>
    <property type="match status" value="1"/>
</dbReference>
<dbReference type="GO" id="GO:0005524">
    <property type="term" value="F:ATP binding"/>
    <property type="evidence" value="ECO:0007669"/>
    <property type="project" value="UniProtKB-KW"/>
</dbReference>
<evidence type="ECO:0000259" key="10">
    <source>
        <dbReference type="PROSITE" id="PS50109"/>
    </source>
</evidence>
<accession>A0ABY5NUQ3</accession>
<dbReference type="PANTHER" id="PTHR24421">
    <property type="entry name" value="NITRATE/NITRITE SENSOR PROTEIN NARX-RELATED"/>
    <property type="match status" value="1"/>
</dbReference>
<evidence type="ECO:0000313" key="12">
    <source>
        <dbReference type="Proteomes" id="UP001317001"/>
    </source>
</evidence>
<dbReference type="Pfam" id="PF07730">
    <property type="entry name" value="HisKA_3"/>
    <property type="match status" value="1"/>
</dbReference>
<evidence type="ECO:0000313" key="11">
    <source>
        <dbReference type="EMBL" id="UUV22325.1"/>
    </source>
</evidence>
<keyword evidence="5" id="KW-0547">Nucleotide-binding</keyword>
<feature type="domain" description="Histidine kinase" evidence="10">
    <location>
        <begin position="59"/>
        <end position="248"/>
    </location>
</feature>
<dbReference type="Gene3D" id="1.20.5.1930">
    <property type="match status" value="1"/>
</dbReference>
<dbReference type="InterPro" id="IPR003594">
    <property type="entry name" value="HATPase_dom"/>
</dbReference>
<keyword evidence="9" id="KW-0472">Membrane</keyword>
<dbReference type="PROSITE" id="PS50109">
    <property type="entry name" value="HIS_KIN"/>
    <property type="match status" value="1"/>
</dbReference>
<evidence type="ECO:0000256" key="8">
    <source>
        <dbReference type="ARBA" id="ARBA00023012"/>
    </source>
</evidence>